<dbReference type="AlphaFoldDB" id="A0A1Y4V297"/>
<keyword evidence="1" id="KW-0732">Signal</keyword>
<dbReference type="RefSeq" id="WP_087318871.1">
    <property type="nucleotide sequence ID" value="NZ_JAHOJA010000008.1"/>
</dbReference>
<dbReference type="EMBL" id="NFLW01000047">
    <property type="protein sequence ID" value="OUQ63356.1"/>
    <property type="molecule type" value="Genomic_DNA"/>
</dbReference>
<dbReference type="InterPro" id="IPR017853">
    <property type="entry name" value="GH"/>
</dbReference>
<dbReference type="SUPFAM" id="SSF51445">
    <property type="entry name" value="(Trans)glycosidases"/>
    <property type="match status" value="1"/>
</dbReference>
<dbReference type="Proteomes" id="UP000196036">
    <property type="component" value="Unassembled WGS sequence"/>
</dbReference>
<organism evidence="2 3">
    <name type="scientific">Bacteroides xylanisolvens</name>
    <dbReference type="NCBI Taxonomy" id="371601"/>
    <lineage>
        <taxon>Bacteria</taxon>
        <taxon>Pseudomonadati</taxon>
        <taxon>Bacteroidota</taxon>
        <taxon>Bacteroidia</taxon>
        <taxon>Bacteroidales</taxon>
        <taxon>Bacteroidaceae</taxon>
        <taxon>Bacteroides</taxon>
    </lineage>
</organism>
<protein>
    <submittedName>
        <fullName evidence="2">Endo-beta-N-acetylglucosaminidase</fullName>
    </submittedName>
</protein>
<dbReference type="Gene3D" id="3.20.20.80">
    <property type="entry name" value="Glycosidases"/>
    <property type="match status" value="1"/>
</dbReference>
<evidence type="ECO:0000313" key="2">
    <source>
        <dbReference type="EMBL" id="OUQ63356.1"/>
    </source>
</evidence>
<gene>
    <name evidence="2" type="ORF">B5E52_19255</name>
</gene>
<reference evidence="3" key="1">
    <citation type="submission" date="2017-04" db="EMBL/GenBank/DDBJ databases">
        <title>Function of individual gut microbiota members based on whole genome sequencing of pure cultures obtained from chicken caecum.</title>
        <authorList>
            <person name="Medvecky M."/>
            <person name="Cejkova D."/>
            <person name="Polansky O."/>
            <person name="Karasova D."/>
            <person name="Kubasova T."/>
            <person name="Cizek A."/>
            <person name="Rychlik I."/>
        </authorList>
    </citation>
    <scope>NUCLEOTIDE SEQUENCE [LARGE SCALE GENOMIC DNA]</scope>
    <source>
        <strain evidence="3">An109</strain>
    </source>
</reference>
<feature type="chain" id="PRO_5012260706" evidence="1">
    <location>
        <begin position="26"/>
        <end position="517"/>
    </location>
</feature>
<comment type="caution">
    <text evidence="2">The sequence shown here is derived from an EMBL/GenBank/DDBJ whole genome shotgun (WGS) entry which is preliminary data.</text>
</comment>
<accession>A0A1Y4V297</accession>
<dbReference type="PROSITE" id="PS51257">
    <property type="entry name" value="PROKAR_LIPOPROTEIN"/>
    <property type="match status" value="1"/>
</dbReference>
<evidence type="ECO:0000313" key="3">
    <source>
        <dbReference type="Proteomes" id="UP000196036"/>
    </source>
</evidence>
<feature type="signal peptide" evidence="1">
    <location>
        <begin position="1"/>
        <end position="25"/>
    </location>
</feature>
<sequence length="517" mass="57763">MKRIIRNISLCALLAVAMGACEEEAALVNPSVAHDKSTQSPEEVVEAASLQSASAPGSGLIFRDFVVQTGDELYVELAKPAEHDMTFTIGLNIPLSNEELKALPAKYYNIFIENVIEEPGDKLTITNEGKVTIAKGERKSTRVSFALSRMTVDASMSGSQYLLPLVAMDEDGNQYQLFYSITERDEEYQDRTKKDYKVVAYIDTEVMNPLIADKTTAKLEYLRSRRDRETIYENVPVVDIVNVRKALLGYDASSRRVILKYTPDMEYVLKHNVQYIQPLRRNGLKVCLSIEGGGTGIGFANLTDPQIIDFVAQVKVAVELFQLDGIHLRDEGAGYDKAEAPTVNETSYPKLIKALREAMPDIMLTLADDGGTTATMNKGQEGIVVGDYIDLAWNVIWDSPVNPWADGSERKPIAGMTKERYGGIALYIKERTPEDMGFFEELQAKARVITIDEGLGKVAVVENIPYRQYNLETMVVDGFKNLLMCFHDNNDGNYPKYSAAVQEARVATQFYAFRKDW</sequence>
<proteinExistence type="predicted"/>
<evidence type="ECO:0000256" key="1">
    <source>
        <dbReference type="SAM" id="SignalP"/>
    </source>
</evidence>
<name>A0A1Y4V297_9BACE</name>